<name>A0A3D8JQV8_9BURK</name>
<protein>
    <submittedName>
        <fullName evidence="1">Uncharacterized protein</fullName>
    </submittedName>
</protein>
<evidence type="ECO:0000313" key="2">
    <source>
        <dbReference type="Proteomes" id="UP000256838"/>
    </source>
</evidence>
<proteinExistence type="predicted"/>
<reference evidence="1 2" key="1">
    <citation type="submission" date="2018-08" db="EMBL/GenBank/DDBJ databases">
        <title>Paraburkholderia sp. DHOM06 isolated from forest soil.</title>
        <authorList>
            <person name="Gao Z.-H."/>
            <person name="Qiu L.-H."/>
        </authorList>
    </citation>
    <scope>NUCLEOTIDE SEQUENCE [LARGE SCALE GENOMIC DNA]</scope>
    <source>
        <strain evidence="1 2">DHOM06</strain>
    </source>
</reference>
<accession>A0A3D8JQV8</accession>
<gene>
    <name evidence="1" type="ORF">DWV00_29690</name>
</gene>
<sequence>MTKDKLTSAIKSIIAGTKMAAEQARIDNDDVRRRLCSPHEESGASALLLTTAMSIAEEQSKRVQAFLEPLCLFLPMFDLVSTLQERIELLGIHEDWHDELNDQSGCLWMVASGMEVCKGASPRLGAAHACMWEWLADHRDLLQRDKVDLAKQFPYGVTLWGTTTWGVGEAGKLVREWRPFDLITEWEWEDKMAAEHDSGNSV</sequence>
<dbReference type="Proteomes" id="UP000256838">
    <property type="component" value="Unassembled WGS sequence"/>
</dbReference>
<evidence type="ECO:0000313" key="1">
    <source>
        <dbReference type="EMBL" id="RDU95172.1"/>
    </source>
</evidence>
<organism evidence="1 2">
    <name type="scientific">Trinickia dinghuensis</name>
    <dbReference type="NCBI Taxonomy" id="2291023"/>
    <lineage>
        <taxon>Bacteria</taxon>
        <taxon>Pseudomonadati</taxon>
        <taxon>Pseudomonadota</taxon>
        <taxon>Betaproteobacteria</taxon>
        <taxon>Burkholderiales</taxon>
        <taxon>Burkholderiaceae</taxon>
        <taxon>Trinickia</taxon>
    </lineage>
</organism>
<dbReference type="RefSeq" id="WP_115537186.1">
    <property type="nucleotide sequence ID" value="NZ_QRGA01000021.1"/>
</dbReference>
<keyword evidence="2" id="KW-1185">Reference proteome</keyword>
<dbReference type="EMBL" id="QRGA01000021">
    <property type="protein sequence ID" value="RDU95172.1"/>
    <property type="molecule type" value="Genomic_DNA"/>
</dbReference>
<dbReference type="AlphaFoldDB" id="A0A3D8JQV8"/>
<comment type="caution">
    <text evidence="1">The sequence shown here is derived from an EMBL/GenBank/DDBJ whole genome shotgun (WGS) entry which is preliminary data.</text>
</comment>